<evidence type="ECO:0000256" key="4">
    <source>
        <dbReference type="ARBA" id="ARBA00023098"/>
    </source>
</evidence>
<dbReference type="EMBL" id="JAVFKY010000001">
    <property type="protein sequence ID" value="KAK5582210.1"/>
    <property type="molecule type" value="Genomic_DNA"/>
</dbReference>
<dbReference type="SUPFAM" id="SSF51695">
    <property type="entry name" value="PLC-like phosphodiesterases"/>
    <property type="match status" value="1"/>
</dbReference>
<dbReference type="SUPFAM" id="SSF50729">
    <property type="entry name" value="PH domain-like"/>
    <property type="match status" value="1"/>
</dbReference>
<sequence length="799" mass="91168">MDTLTQSQDFSNSELSLESLAEELYNAQSFSKDVILDSYDIDDYDHTQLDSTIDFNKYKIGLPILKISSKGKSHKKKLIFDLARNQIVCGKKKKVNFSEIDEIRVGHKTNIFNQFKSSKNLKEDIESIQQSFSILFSGNLRKTMDFVCSDIPERRQIVSALYHIVQDSKSVNNEYNFVKREWDKIGKDSIDFSTLKKILARLNFTTSDAVLHNLMKFTDANSDYHLDFSEFSNLLKLLRSHPELKPVFYKYNGGNGEWIPIQGMIDFFKYEQNEIWSVEQCRELIKKYHHERLDCISFENFEEYICSEANQANYPHTNTTYQDTSKPLSYYFINSSHNTYLAGHQLKGLSTSEMYTNTLRQGCKCVELDVWDGNDGDPIIFHGNTLTSQIKFSHVCETIKARGFETSPYPVILSLEVHCSVPQQIIMAKHMKEIFGEMLPTPLPDDTKELPSLESLKYKILLKGHTSHGHGNVNLTSSHSNLSTDENGNDDDGAVDLTEYDEVDDVKTSSSSFSLSFGSSSSSKKKKAVKTKIAPELEEIIYLVSHGFKSGNTTKELPSFKIHSLVEEKVKQLVQSEPREVVEASQNHLLRVYPRGTRFDSSNFDPMPGWSIGCQLIALNQQTSSEPMWINDGMFSDNGGCGYVLKPPCLLPGECETYDPTSPERIKSSKYSRVVVSVISARQLPKYTKSTKGEVIDPYVTLSIVGTHFDQKIEKTKVIDNNGFNPHWGEEFEFPLYNSQLSMLLIRVDDKDKVGHNRIGHHCIRIENIRPGYRILKLKNNFNRTIPLANLLCKFTFVE</sequence>
<organism evidence="11 12">
    <name type="scientific">Dictyostelium firmibasis</name>
    <dbReference type="NCBI Taxonomy" id="79012"/>
    <lineage>
        <taxon>Eukaryota</taxon>
        <taxon>Amoebozoa</taxon>
        <taxon>Evosea</taxon>
        <taxon>Eumycetozoa</taxon>
        <taxon>Dictyostelia</taxon>
        <taxon>Dictyosteliales</taxon>
        <taxon>Dictyosteliaceae</taxon>
        <taxon>Dictyostelium</taxon>
    </lineage>
</organism>
<dbReference type="SMART" id="SM00148">
    <property type="entry name" value="PLCXc"/>
    <property type="match status" value="1"/>
</dbReference>
<dbReference type="PROSITE" id="PS50008">
    <property type="entry name" value="PIPLC_Y_DOMAIN"/>
    <property type="match status" value="1"/>
</dbReference>
<dbReference type="Pfam" id="PF00168">
    <property type="entry name" value="C2"/>
    <property type="match status" value="1"/>
</dbReference>
<dbReference type="PRINTS" id="PR00390">
    <property type="entry name" value="PHPHLIPASEC"/>
</dbReference>
<dbReference type="Pfam" id="PF00387">
    <property type="entry name" value="PI-PLC-Y"/>
    <property type="match status" value="1"/>
</dbReference>
<keyword evidence="3 6" id="KW-0442">Lipid degradation</keyword>
<dbReference type="SMART" id="SM00239">
    <property type="entry name" value="C2"/>
    <property type="match status" value="1"/>
</dbReference>
<evidence type="ECO:0000256" key="1">
    <source>
        <dbReference type="ARBA" id="ARBA00012368"/>
    </source>
</evidence>
<dbReference type="PANTHER" id="PTHR10336">
    <property type="entry name" value="PHOSPHOINOSITIDE-SPECIFIC PHOSPHOLIPASE C FAMILY PROTEIN"/>
    <property type="match status" value="1"/>
</dbReference>
<proteinExistence type="predicted"/>
<dbReference type="InterPro" id="IPR017946">
    <property type="entry name" value="PLC-like_Pdiesterase_TIM-brl"/>
</dbReference>
<evidence type="ECO:0000313" key="12">
    <source>
        <dbReference type="Proteomes" id="UP001344447"/>
    </source>
</evidence>
<keyword evidence="4 6" id="KW-0443">Lipid metabolism</keyword>
<feature type="domain" description="C2" evidence="8">
    <location>
        <begin position="654"/>
        <end position="779"/>
    </location>
</feature>
<dbReference type="GO" id="GO:0005509">
    <property type="term" value="F:calcium ion binding"/>
    <property type="evidence" value="ECO:0007669"/>
    <property type="project" value="InterPro"/>
</dbReference>
<dbReference type="GO" id="GO:0048015">
    <property type="term" value="P:phosphatidylinositol-mediated signaling"/>
    <property type="evidence" value="ECO:0007669"/>
    <property type="project" value="TreeGrafter"/>
</dbReference>
<dbReference type="PROSITE" id="PS50222">
    <property type="entry name" value="EF_HAND_2"/>
    <property type="match status" value="1"/>
</dbReference>
<dbReference type="Pfam" id="PF00388">
    <property type="entry name" value="PI-PLC-X"/>
    <property type="match status" value="1"/>
</dbReference>
<dbReference type="Gene3D" id="2.30.29.30">
    <property type="entry name" value="Pleckstrin-homology domain (PH domain)/Phosphotyrosine-binding domain (PTB)"/>
    <property type="match status" value="1"/>
</dbReference>
<evidence type="ECO:0000259" key="10">
    <source>
        <dbReference type="PROSITE" id="PS50222"/>
    </source>
</evidence>
<dbReference type="PANTHER" id="PTHR10336:SF36">
    <property type="entry name" value="1-PHOSPHATIDYLINOSITOL 4,5-BISPHOSPHATE PHOSPHODIESTERASE BETA-4"/>
    <property type="match status" value="1"/>
</dbReference>
<reference evidence="11 12" key="1">
    <citation type="submission" date="2023-11" db="EMBL/GenBank/DDBJ databases">
        <title>Dfirmibasis_genome.</title>
        <authorList>
            <person name="Edelbroek B."/>
            <person name="Kjellin J."/>
            <person name="Jerlstrom-Hultqvist J."/>
            <person name="Soderbom F."/>
        </authorList>
    </citation>
    <scope>NUCLEOTIDE SEQUENCE [LARGE SCALE GENOMIC DNA]</scope>
    <source>
        <strain evidence="11 12">TNS-C-14</strain>
    </source>
</reference>
<dbReference type="Gene3D" id="2.60.40.150">
    <property type="entry name" value="C2 domain"/>
    <property type="match status" value="1"/>
</dbReference>
<dbReference type="InterPro" id="IPR011993">
    <property type="entry name" value="PH-like_dom_sf"/>
</dbReference>
<evidence type="ECO:0000256" key="5">
    <source>
        <dbReference type="ARBA" id="ARBA00023224"/>
    </source>
</evidence>
<dbReference type="InterPro" id="IPR011992">
    <property type="entry name" value="EF-hand-dom_pair"/>
</dbReference>
<dbReference type="SUPFAM" id="SSF47473">
    <property type="entry name" value="EF-hand"/>
    <property type="match status" value="1"/>
</dbReference>
<dbReference type="InterPro" id="IPR000909">
    <property type="entry name" value="PLipase_C_PInositol-sp_X_dom"/>
</dbReference>
<name>A0AAN7U9J7_9MYCE</name>
<dbReference type="GO" id="GO:0051209">
    <property type="term" value="P:release of sequestered calcium ion into cytosol"/>
    <property type="evidence" value="ECO:0007669"/>
    <property type="project" value="TreeGrafter"/>
</dbReference>
<dbReference type="EC" id="3.1.4.11" evidence="1 6"/>
<dbReference type="InterPro" id="IPR001711">
    <property type="entry name" value="PLipase_C_Pinositol-sp_Y"/>
</dbReference>
<evidence type="ECO:0000256" key="7">
    <source>
        <dbReference type="SAM" id="MobiDB-lite"/>
    </source>
</evidence>
<evidence type="ECO:0000313" key="11">
    <source>
        <dbReference type="EMBL" id="KAK5582210.1"/>
    </source>
</evidence>
<dbReference type="GO" id="GO:0016042">
    <property type="term" value="P:lipid catabolic process"/>
    <property type="evidence" value="ECO:0007669"/>
    <property type="project" value="UniProtKB-KW"/>
</dbReference>
<dbReference type="SMART" id="SM00149">
    <property type="entry name" value="PLCYc"/>
    <property type="match status" value="1"/>
</dbReference>
<feature type="domain" description="PI-PLC Y-box" evidence="9">
    <location>
        <begin position="540"/>
        <end position="650"/>
    </location>
</feature>
<evidence type="ECO:0000256" key="2">
    <source>
        <dbReference type="ARBA" id="ARBA00022801"/>
    </source>
</evidence>
<dbReference type="InterPro" id="IPR000008">
    <property type="entry name" value="C2_dom"/>
</dbReference>
<comment type="catalytic activity">
    <reaction evidence="6">
        <text>a 1,2-diacyl-sn-glycero-3-phospho-(1D-myo-inositol-4,5-bisphosphate) + H2O = 1D-myo-inositol 1,4,5-trisphosphate + a 1,2-diacyl-sn-glycerol + H(+)</text>
        <dbReference type="Rhea" id="RHEA:33179"/>
        <dbReference type="ChEBI" id="CHEBI:15377"/>
        <dbReference type="ChEBI" id="CHEBI:15378"/>
        <dbReference type="ChEBI" id="CHEBI:17815"/>
        <dbReference type="ChEBI" id="CHEBI:58456"/>
        <dbReference type="ChEBI" id="CHEBI:203600"/>
        <dbReference type="EC" id="3.1.4.11"/>
    </reaction>
</comment>
<dbReference type="Proteomes" id="UP001344447">
    <property type="component" value="Unassembled WGS sequence"/>
</dbReference>
<comment type="caution">
    <text evidence="11">The sequence shown here is derived from an EMBL/GenBank/DDBJ whole genome shotgun (WGS) entry which is preliminary data.</text>
</comment>
<feature type="domain" description="EF-hand" evidence="10">
    <location>
        <begin position="206"/>
        <end position="241"/>
    </location>
</feature>
<dbReference type="InterPro" id="IPR035892">
    <property type="entry name" value="C2_domain_sf"/>
</dbReference>
<feature type="region of interest" description="Disordered" evidence="7">
    <location>
        <begin position="471"/>
        <end position="495"/>
    </location>
</feature>
<evidence type="ECO:0000259" key="8">
    <source>
        <dbReference type="PROSITE" id="PS50004"/>
    </source>
</evidence>
<evidence type="ECO:0000256" key="3">
    <source>
        <dbReference type="ARBA" id="ARBA00022963"/>
    </source>
</evidence>
<dbReference type="GO" id="GO:0004435">
    <property type="term" value="F:phosphatidylinositol-4,5-bisphosphate phospholipase C activity"/>
    <property type="evidence" value="ECO:0007669"/>
    <property type="project" value="UniProtKB-EC"/>
</dbReference>
<dbReference type="InterPro" id="IPR001192">
    <property type="entry name" value="PI-PLC_fam"/>
</dbReference>
<gene>
    <name evidence="11" type="ORF">RB653_003793</name>
</gene>
<dbReference type="PROSITE" id="PS50004">
    <property type="entry name" value="C2"/>
    <property type="match status" value="1"/>
</dbReference>
<dbReference type="CDD" id="cd15898">
    <property type="entry name" value="EFh_PI-PLC"/>
    <property type="match status" value="1"/>
</dbReference>
<feature type="compositionally biased region" description="Polar residues" evidence="7">
    <location>
        <begin position="473"/>
        <end position="486"/>
    </location>
</feature>
<keyword evidence="12" id="KW-1185">Reference proteome</keyword>
<protein>
    <recommendedName>
        <fullName evidence="1 6">Phosphoinositide phospholipase C</fullName>
        <ecNumber evidence="1 6">3.1.4.11</ecNumber>
    </recommendedName>
</protein>
<dbReference type="Gene3D" id="3.20.20.190">
    <property type="entry name" value="Phosphatidylinositol (PI) phosphodiesterase"/>
    <property type="match status" value="1"/>
</dbReference>
<dbReference type="AlphaFoldDB" id="A0AAN7U9J7"/>
<dbReference type="CDD" id="cd08558">
    <property type="entry name" value="PI-PLCc_eukaryota"/>
    <property type="match status" value="1"/>
</dbReference>
<dbReference type="Gene3D" id="1.10.238.10">
    <property type="entry name" value="EF-hand"/>
    <property type="match status" value="2"/>
</dbReference>
<dbReference type="FunFam" id="2.30.29.30:FF:000914">
    <property type="entry name" value="1-phosphatidylinositol 4,5-bisphosphate phosphodiesterase"/>
    <property type="match status" value="1"/>
</dbReference>
<dbReference type="SUPFAM" id="SSF49562">
    <property type="entry name" value="C2 domain (Calcium/lipid-binding domain, CaLB)"/>
    <property type="match status" value="1"/>
</dbReference>
<dbReference type="CDD" id="cd00275">
    <property type="entry name" value="C2_PLC_like"/>
    <property type="match status" value="1"/>
</dbReference>
<keyword evidence="2 6" id="KW-0378">Hydrolase</keyword>
<accession>A0AAN7U9J7</accession>
<evidence type="ECO:0000256" key="6">
    <source>
        <dbReference type="RuleBase" id="RU361133"/>
    </source>
</evidence>
<evidence type="ECO:0000259" key="9">
    <source>
        <dbReference type="PROSITE" id="PS50008"/>
    </source>
</evidence>
<dbReference type="InterPro" id="IPR002048">
    <property type="entry name" value="EF_hand_dom"/>
</dbReference>
<dbReference type="PROSITE" id="PS50007">
    <property type="entry name" value="PIPLC_X_DOMAIN"/>
    <property type="match status" value="1"/>
</dbReference>
<keyword evidence="5" id="KW-0807">Transducer</keyword>
<dbReference type="FunFam" id="3.20.20.190:FF:000039">
    <property type="entry name" value="Phosphoinositide phospholipase C"/>
    <property type="match status" value="1"/>
</dbReference>